<feature type="transmembrane region" description="Helical" evidence="1">
    <location>
        <begin position="30"/>
        <end position="49"/>
    </location>
</feature>
<feature type="transmembrane region" description="Helical" evidence="1">
    <location>
        <begin position="7"/>
        <end position="24"/>
    </location>
</feature>
<protein>
    <submittedName>
        <fullName evidence="2">Uncharacterized protein</fullName>
    </submittedName>
</protein>
<reference evidence="2" key="1">
    <citation type="submission" date="2021-03" db="EMBL/GenBank/DDBJ databases">
        <title>Antimicrobial resistance genes in bacteria isolated from Japanese honey, and their potential for conferring macrolide and lincosamide resistance in the American foulbrood pathogen Paenibacillus larvae.</title>
        <authorList>
            <person name="Okamoto M."/>
            <person name="Kumagai M."/>
            <person name="Kanamori H."/>
            <person name="Takamatsu D."/>
        </authorList>
    </citation>
    <scope>NUCLEOTIDE SEQUENCE</scope>
    <source>
        <strain evidence="2">J40TS1</strain>
    </source>
</reference>
<dbReference type="Proteomes" id="UP000683139">
    <property type="component" value="Unassembled WGS sequence"/>
</dbReference>
<sequence length="58" mass="6677">MKINSVAFNFTVAIMLVIFHVISYRLSPMFLHISRGLIAVFLLYLIFFVKKTNKGGKK</sequence>
<proteinExistence type="predicted"/>
<keyword evidence="1" id="KW-1133">Transmembrane helix</keyword>
<evidence type="ECO:0000313" key="3">
    <source>
        <dbReference type="Proteomes" id="UP000683139"/>
    </source>
</evidence>
<keyword evidence="1" id="KW-0472">Membrane</keyword>
<evidence type="ECO:0000256" key="1">
    <source>
        <dbReference type="SAM" id="Phobius"/>
    </source>
</evidence>
<organism evidence="2 3">
    <name type="scientific">Paenibacillus montaniterrae</name>
    <dbReference type="NCBI Taxonomy" id="429341"/>
    <lineage>
        <taxon>Bacteria</taxon>
        <taxon>Bacillati</taxon>
        <taxon>Bacillota</taxon>
        <taxon>Bacilli</taxon>
        <taxon>Bacillales</taxon>
        <taxon>Paenibacillaceae</taxon>
        <taxon>Paenibacillus</taxon>
    </lineage>
</organism>
<evidence type="ECO:0000313" key="2">
    <source>
        <dbReference type="EMBL" id="GIP17954.1"/>
    </source>
</evidence>
<comment type="caution">
    <text evidence="2">The sequence shown here is derived from an EMBL/GenBank/DDBJ whole genome shotgun (WGS) entry which is preliminary data.</text>
</comment>
<keyword evidence="1" id="KW-0812">Transmembrane</keyword>
<gene>
    <name evidence="2" type="ORF">J40TS1_35960</name>
</gene>
<keyword evidence="3" id="KW-1185">Reference proteome</keyword>
<accession>A0A919YT95</accession>
<dbReference type="AlphaFoldDB" id="A0A919YT95"/>
<dbReference type="EMBL" id="BOSE01000007">
    <property type="protein sequence ID" value="GIP17954.1"/>
    <property type="molecule type" value="Genomic_DNA"/>
</dbReference>
<name>A0A919YT95_9BACL</name>